<evidence type="ECO:0000256" key="2">
    <source>
        <dbReference type="ARBA" id="ARBA00023125"/>
    </source>
</evidence>
<comment type="similarity">
    <text evidence="1">Belongs to the 'phage' integrase family.</text>
</comment>
<keyword evidence="3" id="KW-0233">DNA recombination</keyword>
<dbReference type="GO" id="GO:0015074">
    <property type="term" value="P:DNA integration"/>
    <property type="evidence" value="ECO:0007669"/>
    <property type="project" value="InterPro"/>
</dbReference>
<dbReference type="InterPro" id="IPR002104">
    <property type="entry name" value="Integrase_catalytic"/>
</dbReference>
<dbReference type="Gene3D" id="1.10.150.130">
    <property type="match status" value="2"/>
</dbReference>
<gene>
    <name evidence="5" type="ORF">DYP60_13735</name>
</gene>
<dbReference type="GO" id="GO:0006310">
    <property type="term" value="P:DNA recombination"/>
    <property type="evidence" value="ECO:0007669"/>
    <property type="project" value="UniProtKB-KW"/>
</dbReference>
<evidence type="ECO:0000256" key="1">
    <source>
        <dbReference type="ARBA" id="ARBA00008857"/>
    </source>
</evidence>
<dbReference type="InterPro" id="IPR013762">
    <property type="entry name" value="Integrase-like_cat_sf"/>
</dbReference>
<comment type="caution">
    <text evidence="5">The sequence shown here is derived from an EMBL/GenBank/DDBJ whole genome shotgun (WGS) entry which is preliminary data.</text>
</comment>
<dbReference type="InterPro" id="IPR010998">
    <property type="entry name" value="Integrase_recombinase_N"/>
</dbReference>
<dbReference type="EMBL" id="QUWK01000028">
    <property type="protein sequence ID" value="RFU93644.1"/>
    <property type="molecule type" value="Genomic_DNA"/>
</dbReference>
<dbReference type="PANTHER" id="PTHR30349:SF41">
    <property type="entry name" value="INTEGRASE_RECOMBINASE PROTEIN MJ0367-RELATED"/>
    <property type="match status" value="1"/>
</dbReference>
<proteinExistence type="inferred from homology"/>
<organism evidence="5 6">
    <name type="scientific">Sphaerochaeta halotolerans</name>
    <dbReference type="NCBI Taxonomy" id="2293840"/>
    <lineage>
        <taxon>Bacteria</taxon>
        <taxon>Pseudomonadati</taxon>
        <taxon>Spirochaetota</taxon>
        <taxon>Spirochaetia</taxon>
        <taxon>Spirochaetales</taxon>
        <taxon>Sphaerochaetaceae</taxon>
        <taxon>Sphaerochaeta</taxon>
    </lineage>
</organism>
<dbReference type="PANTHER" id="PTHR30349">
    <property type="entry name" value="PHAGE INTEGRASE-RELATED"/>
    <property type="match status" value="1"/>
</dbReference>
<sequence length="632" mass="72925">MSKQLDYVKVSCLSYLSRFERSSNRIRRFLRYWENLEVFLGPAENSLSEELIWEYDSEFSVTMGRAERHDLRRDLTIICFIAHHDLPPEGFHISICQAFWDLPIWCRKAIRDFQESCKHLMSLTTLSNYEVSLSCFFIRLDLETVKNTSQLTHKAIIRYSAADETPELSKRNRNSDVKSFLKYLEKLGLVKPTIHLVLEPSFQNEAILLDPIQYNAYPWKVLSVKRRTEPIAVYEQGVAKLEEYLTKCSYSQNHKKALIHGATEFELFLYCNDMGYSIGIADEWMESRRHFWSKSEYYSNLRAVHLIHELLMGKPISPFFPHVDRRKYHINENLEHHLLDYIEYRKHECLKPSSISMIHSSCCRFLGFVESLGIRDISELTPQIVKDFNLQDHHATIGGKQAYNARIRNFLFFLATKNLVPMSLHLALPAMAARKDRIITVLGLEQQTAIEAQFNNPRTKMEKRDNALVALGYDLGIRGIDIVALQFSHIDWDKEIIRFRQQKTGVWTTIPFTVNVGNALYAYITEARPESDSPYVFLSFKAPHGNMGSSVCRDSIGRIMKNAELAPCTGFHITRKTFASKLLMAGTPFSTISDLLGHSDNTTLKVYLASNEPEIRQCAMTLQGIEYQGGLL</sequence>
<keyword evidence="6" id="KW-1185">Reference proteome</keyword>
<dbReference type="Proteomes" id="UP000264002">
    <property type="component" value="Unassembled WGS sequence"/>
</dbReference>
<dbReference type="Pfam" id="PF00589">
    <property type="entry name" value="Phage_integrase"/>
    <property type="match status" value="1"/>
</dbReference>
<reference evidence="5 6" key="2">
    <citation type="submission" date="2018-09" db="EMBL/GenBank/DDBJ databases">
        <title>Genome of Sphaerochaeta halotolerans strain 4-11.</title>
        <authorList>
            <person name="Nazina T.N."/>
            <person name="Sokolova D.S."/>
        </authorList>
    </citation>
    <scope>NUCLEOTIDE SEQUENCE [LARGE SCALE GENOMIC DNA]</scope>
    <source>
        <strain evidence="5 6">4-11</strain>
    </source>
</reference>
<accession>A0A372MD02</accession>
<keyword evidence="2" id="KW-0238">DNA-binding</keyword>
<dbReference type="InterPro" id="IPR011010">
    <property type="entry name" value="DNA_brk_join_enz"/>
</dbReference>
<dbReference type="AlphaFoldDB" id="A0A372MD02"/>
<dbReference type="SUPFAM" id="SSF56349">
    <property type="entry name" value="DNA breaking-rejoining enzymes"/>
    <property type="match status" value="1"/>
</dbReference>
<name>A0A372MD02_9SPIR</name>
<feature type="domain" description="Tyr recombinase" evidence="4">
    <location>
        <begin position="437"/>
        <end position="620"/>
    </location>
</feature>
<evidence type="ECO:0000313" key="5">
    <source>
        <dbReference type="EMBL" id="RFU93644.1"/>
    </source>
</evidence>
<dbReference type="PROSITE" id="PS51898">
    <property type="entry name" value="TYR_RECOMBINASE"/>
    <property type="match status" value="1"/>
</dbReference>
<evidence type="ECO:0000256" key="3">
    <source>
        <dbReference type="ARBA" id="ARBA00023172"/>
    </source>
</evidence>
<protein>
    <recommendedName>
        <fullName evidence="4">Tyr recombinase domain-containing protein</fullName>
    </recommendedName>
</protein>
<dbReference type="GO" id="GO:0003677">
    <property type="term" value="F:DNA binding"/>
    <property type="evidence" value="ECO:0007669"/>
    <property type="project" value="UniProtKB-KW"/>
</dbReference>
<reference evidence="6" key="1">
    <citation type="submission" date="2018-08" db="EMBL/GenBank/DDBJ databases">
        <authorList>
            <person name="Grouzdev D.S."/>
            <person name="Krutkina M.S."/>
        </authorList>
    </citation>
    <scope>NUCLEOTIDE SEQUENCE [LARGE SCALE GENOMIC DNA]</scope>
    <source>
        <strain evidence="6">4-11</strain>
    </source>
</reference>
<dbReference type="InterPro" id="IPR050090">
    <property type="entry name" value="Tyrosine_recombinase_XerCD"/>
</dbReference>
<evidence type="ECO:0000313" key="6">
    <source>
        <dbReference type="Proteomes" id="UP000264002"/>
    </source>
</evidence>
<dbReference type="Gene3D" id="1.10.443.10">
    <property type="entry name" value="Intergrase catalytic core"/>
    <property type="match status" value="1"/>
</dbReference>
<evidence type="ECO:0000259" key="4">
    <source>
        <dbReference type="PROSITE" id="PS51898"/>
    </source>
</evidence>